<dbReference type="AlphaFoldDB" id="A0A7W9FQN5"/>
<dbReference type="SUPFAM" id="SSF58100">
    <property type="entry name" value="Bacterial hemolysins"/>
    <property type="match status" value="1"/>
</dbReference>
<keyword evidence="4" id="KW-1185">Reference proteome</keyword>
<evidence type="ECO:0000313" key="4">
    <source>
        <dbReference type="Proteomes" id="UP000523821"/>
    </source>
</evidence>
<name>A0A7W9FQN5_9HYPH</name>
<dbReference type="Gene3D" id="1.10.287.950">
    <property type="entry name" value="Methyl-accepting chemotaxis protein"/>
    <property type="match status" value="1"/>
</dbReference>
<dbReference type="PANTHER" id="PTHR36698:SF2">
    <property type="entry name" value="MCE_MLAD DOMAIN-CONTAINING PROTEIN"/>
    <property type="match status" value="1"/>
</dbReference>
<organism evidence="3 4">
    <name type="scientific">Prosthecomicrobium pneumaticum</name>
    <dbReference type="NCBI Taxonomy" id="81895"/>
    <lineage>
        <taxon>Bacteria</taxon>
        <taxon>Pseudomonadati</taxon>
        <taxon>Pseudomonadota</taxon>
        <taxon>Alphaproteobacteria</taxon>
        <taxon>Hyphomicrobiales</taxon>
        <taxon>Kaistiaceae</taxon>
        <taxon>Prosthecomicrobium</taxon>
    </lineage>
</organism>
<dbReference type="Proteomes" id="UP000523821">
    <property type="component" value="Unassembled WGS sequence"/>
</dbReference>
<feature type="domain" description="Mce/MlaD" evidence="2">
    <location>
        <begin position="47"/>
        <end position="115"/>
    </location>
</feature>
<dbReference type="EMBL" id="JACHOO010000012">
    <property type="protein sequence ID" value="MBB5755054.1"/>
    <property type="molecule type" value="Genomic_DNA"/>
</dbReference>
<dbReference type="RefSeq" id="WP_183858484.1">
    <property type="nucleotide sequence ID" value="NZ_JACHOO010000012.1"/>
</dbReference>
<sequence length="381" mass="40303">METRANYATIGLFTLAVVAMCFGFVYWLARYDESGARREIRVLIPGSVTGLAVGGQVLFNGIRIGEVSRLRVNPDNPAEVEAIASVVPDAPVKEDTQATLGAQGLTGLAYIEFRGGSADEPNLLASPETPTIVADGSGLQDLIQQAQEVVKKVDDAVGRVDSLLDTAAPTVQQSLENVRTFTGALAENADGVSTLMDNIGNLSKEVGAMSGRLSGAVDRANAILDAVDPATVRDAVADARSTIGNANTFMANLTEKKGDIDDIVANARDIAQKVNAATTRLDGLLGKADDFLGSEDGKNFFQEAAAAARSVRHTAEIFEGRAQEIVDNLAGFTGKGLADLQTLLAQLSRSASGFDRAVRSIESNPQGIIFGNPQYREYNRR</sequence>
<keyword evidence="1" id="KW-0812">Transmembrane</keyword>
<accession>A0A7W9FQN5</accession>
<keyword evidence="1" id="KW-0472">Membrane</keyword>
<feature type="transmembrane region" description="Helical" evidence="1">
    <location>
        <begin position="6"/>
        <end position="28"/>
    </location>
</feature>
<proteinExistence type="predicted"/>
<keyword evidence="1" id="KW-1133">Transmembrane helix</keyword>
<evidence type="ECO:0000259" key="2">
    <source>
        <dbReference type="Pfam" id="PF02470"/>
    </source>
</evidence>
<evidence type="ECO:0000313" key="3">
    <source>
        <dbReference type="EMBL" id="MBB5755054.1"/>
    </source>
</evidence>
<reference evidence="3 4" key="1">
    <citation type="submission" date="2020-08" db="EMBL/GenBank/DDBJ databases">
        <title>Genomic Encyclopedia of Type Strains, Phase IV (KMG-IV): sequencing the most valuable type-strain genomes for metagenomic binning, comparative biology and taxonomic classification.</title>
        <authorList>
            <person name="Goeker M."/>
        </authorList>
    </citation>
    <scope>NUCLEOTIDE SEQUENCE [LARGE SCALE GENOMIC DNA]</scope>
    <source>
        <strain evidence="3 4">DSM 16268</strain>
    </source>
</reference>
<protein>
    <submittedName>
        <fullName evidence="3">Phospholipid/cholesterol/gamma-HCH transport system substrate-binding protein</fullName>
    </submittedName>
</protein>
<dbReference type="Pfam" id="PF02470">
    <property type="entry name" value="MlaD"/>
    <property type="match status" value="1"/>
</dbReference>
<gene>
    <name evidence="3" type="ORF">GGQ63_004152</name>
</gene>
<comment type="caution">
    <text evidence="3">The sequence shown here is derived from an EMBL/GenBank/DDBJ whole genome shotgun (WGS) entry which is preliminary data.</text>
</comment>
<dbReference type="PANTHER" id="PTHR36698">
    <property type="entry name" value="BLL5892 PROTEIN"/>
    <property type="match status" value="1"/>
</dbReference>
<evidence type="ECO:0000256" key="1">
    <source>
        <dbReference type="SAM" id="Phobius"/>
    </source>
</evidence>
<dbReference type="InterPro" id="IPR003399">
    <property type="entry name" value="Mce/MlaD"/>
</dbReference>